<keyword evidence="5" id="KW-1185">Reference proteome</keyword>
<dbReference type="PANTHER" id="PTHR10655">
    <property type="entry name" value="LYSOPHOSPHOLIPASE-RELATED"/>
    <property type="match status" value="1"/>
</dbReference>
<dbReference type="GO" id="GO:0016787">
    <property type="term" value="F:hydrolase activity"/>
    <property type="evidence" value="ECO:0007669"/>
    <property type="project" value="UniProtKB-KW"/>
</dbReference>
<evidence type="ECO:0000313" key="5">
    <source>
        <dbReference type="Proteomes" id="UP000501812"/>
    </source>
</evidence>
<protein>
    <submittedName>
        <fullName evidence="4">Alpha/beta fold hydrolase</fullName>
    </submittedName>
</protein>
<proteinExistence type="inferred from homology"/>
<dbReference type="KEGG" id="luo:HHL09_15450"/>
<evidence type="ECO:0000256" key="1">
    <source>
        <dbReference type="ARBA" id="ARBA00006499"/>
    </source>
</evidence>
<dbReference type="Proteomes" id="UP000501812">
    <property type="component" value="Chromosome"/>
</dbReference>
<dbReference type="InterPro" id="IPR003140">
    <property type="entry name" value="PLipase/COase/thioEstase"/>
</dbReference>
<dbReference type="Pfam" id="PF02230">
    <property type="entry name" value="Abhydrolase_2"/>
    <property type="match status" value="1"/>
</dbReference>
<gene>
    <name evidence="4" type="ORF">HHL09_15450</name>
</gene>
<evidence type="ECO:0000313" key="4">
    <source>
        <dbReference type="EMBL" id="QJE97123.1"/>
    </source>
</evidence>
<dbReference type="RefSeq" id="WP_169455523.1">
    <property type="nucleotide sequence ID" value="NZ_CP051774.1"/>
</dbReference>
<comment type="similarity">
    <text evidence="1">Belongs to the AB hydrolase superfamily. AB hydrolase 2 family.</text>
</comment>
<organism evidence="4 5">
    <name type="scientific">Luteolibacter luteus</name>
    <dbReference type="NCBI Taxonomy" id="2728835"/>
    <lineage>
        <taxon>Bacteria</taxon>
        <taxon>Pseudomonadati</taxon>
        <taxon>Verrucomicrobiota</taxon>
        <taxon>Verrucomicrobiia</taxon>
        <taxon>Verrucomicrobiales</taxon>
        <taxon>Verrucomicrobiaceae</taxon>
        <taxon>Luteolibacter</taxon>
    </lineage>
</organism>
<dbReference type="PANTHER" id="PTHR10655:SF17">
    <property type="entry name" value="LYSOPHOSPHOLIPASE-LIKE PROTEIN 1"/>
    <property type="match status" value="1"/>
</dbReference>
<reference evidence="4 5" key="1">
    <citation type="submission" date="2020-04" db="EMBL/GenBank/DDBJ databases">
        <title>Luteolibacter sp. G-1-1-1 isolated from soil.</title>
        <authorList>
            <person name="Dahal R.H."/>
        </authorList>
    </citation>
    <scope>NUCLEOTIDE SEQUENCE [LARGE SCALE GENOMIC DNA]</scope>
    <source>
        <strain evidence="4 5">G-1-1-1</strain>
    </source>
</reference>
<evidence type="ECO:0000259" key="3">
    <source>
        <dbReference type="Pfam" id="PF02230"/>
    </source>
</evidence>
<dbReference type="AlphaFoldDB" id="A0A858RMB0"/>
<dbReference type="InterPro" id="IPR029058">
    <property type="entry name" value="AB_hydrolase_fold"/>
</dbReference>
<dbReference type="EMBL" id="CP051774">
    <property type="protein sequence ID" value="QJE97123.1"/>
    <property type="molecule type" value="Genomic_DNA"/>
</dbReference>
<feature type="domain" description="Phospholipase/carboxylesterase/thioesterase" evidence="3">
    <location>
        <begin position="16"/>
        <end position="208"/>
    </location>
</feature>
<dbReference type="SUPFAM" id="SSF53474">
    <property type="entry name" value="alpha/beta-Hydrolases"/>
    <property type="match status" value="1"/>
</dbReference>
<evidence type="ECO:0000256" key="2">
    <source>
        <dbReference type="ARBA" id="ARBA00022801"/>
    </source>
</evidence>
<name>A0A858RMB0_9BACT</name>
<dbReference type="InterPro" id="IPR050565">
    <property type="entry name" value="LYPA1-2/EST-like"/>
</dbReference>
<dbReference type="Gene3D" id="3.40.50.1820">
    <property type="entry name" value="alpha/beta hydrolase"/>
    <property type="match status" value="1"/>
</dbReference>
<accession>A0A858RMB0</accession>
<keyword evidence="2 4" id="KW-0378">Hydrolase</keyword>
<sequence>MTLHDPSRTLKRGTPLNKAQAALILIHGRGADAEDIAGLASYLPSQGLAVLAPEAQGHTWYPQRFFVPLQENEPWLSSGLELIDKLVSDIHAAGIPHERIGIAGFSQGGCLALEYALRNPRRYGFIAGMSSALIGPLKTPRAKADLQGTPVLIACAENDAHIPLPFVEESAEILAASGTDLTKQIFRGYDHTVFPEEIQWLGSQLEAWAPHV</sequence>